<evidence type="ECO:0000259" key="2">
    <source>
        <dbReference type="Pfam" id="PF07584"/>
    </source>
</evidence>
<feature type="transmembrane region" description="Helical" evidence="1">
    <location>
        <begin position="6"/>
        <end position="28"/>
    </location>
</feature>
<dbReference type="PANTHER" id="PTHR37464">
    <property type="entry name" value="BLL2463 PROTEIN"/>
    <property type="match status" value="1"/>
</dbReference>
<dbReference type="PANTHER" id="PTHR37464:SF1">
    <property type="entry name" value="BLL2463 PROTEIN"/>
    <property type="match status" value="1"/>
</dbReference>
<dbReference type="EMBL" id="JACHGG010000004">
    <property type="protein sequence ID" value="MBB6060176.1"/>
    <property type="molecule type" value="Genomic_DNA"/>
</dbReference>
<evidence type="ECO:0000256" key="1">
    <source>
        <dbReference type="SAM" id="Phobius"/>
    </source>
</evidence>
<dbReference type="AlphaFoldDB" id="A0A7W9T2E0"/>
<dbReference type="InterPro" id="IPR011933">
    <property type="entry name" value="Double_TM_dom"/>
</dbReference>
<accession>A0A7W9T2E0</accession>
<keyword evidence="1" id="KW-0472">Membrane</keyword>
<keyword evidence="1" id="KW-0812">Transmembrane</keyword>
<keyword evidence="4" id="KW-1185">Reference proteome</keyword>
<sequence>MPSLFFPHATTGWLALLGLAVPLAIYLWNRRPGRVVQVGSLRWLEAAANRRLRSIKPEQLLLFLLRAAVLGLLALALTEPTQRLPQPPVRGHILLSQQATPAQVAAVRPLLDSLRGQGYQLRRLSLQKPVSAPQPWATVGLAAAEEAPTDLATARPEPAASAAAAPTGSLWSAVRQAADSLPNRPLVVLAPLTLDAFSGSRPVLPATVRWLPLPAPDSAAWPVAAWQPRPDSLVLLLAGGSENGVSWRRVRRQWPGVSGPVAGLGPGVEVAYDAARRQFTAVTGSVRRPLPLLTRPPRVAVSYDAAHAPSARVLAAALRATGSVLPLAPRLTVDPAAPLPADSLDWLFWLREAPVPAEWAGRVPAGLRIWQEAAGAGQVRAASFAGPGSAAPVRVHRLDAAVTQQATTAWPLATGEPLLSARANGAGTWYHLHTRLDPAWSDLDESPELPALLLPLFLPELPATSTPGPDPRAMPLRQLTAGAAATPTTAPGATPGPIRHLTPWVVAAAGLLFGLERLLAARRLRQQAA</sequence>
<organism evidence="3 4">
    <name type="scientific">Hymenobacter luteus</name>
    <dbReference type="NCBI Taxonomy" id="1411122"/>
    <lineage>
        <taxon>Bacteria</taxon>
        <taxon>Pseudomonadati</taxon>
        <taxon>Bacteroidota</taxon>
        <taxon>Cytophagia</taxon>
        <taxon>Cytophagales</taxon>
        <taxon>Hymenobacteraceae</taxon>
        <taxon>Hymenobacter</taxon>
    </lineage>
</organism>
<dbReference type="InterPro" id="IPR024163">
    <property type="entry name" value="Aerotolerance_reg_N"/>
</dbReference>
<name>A0A7W9T2E0_9BACT</name>
<feature type="domain" description="Aerotolerance regulator N-terminal" evidence="2">
    <location>
        <begin position="13"/>
        <end position="80"/>
    </location>
</feature>
<reference evidence="3 4" key="1">
    <citation type="submission" date="2020-08" db="EMBL/GenBank/DDBJ databases">
        <title>Genomic Encyclopedia of Type Strains, Phase IV (KMG-IV): sequencing the most valuable type-strain genomes for metagenomic binning, comparative biology and taxonomic classification.</title>
        <authorList>
            <person name="Goeker M."/>
        </authorList>
    </citation>
    <scope>NUCLEOTIDE SEQUENCE [LARGE SCALE GENOMIC DNA]</scope>
    <source>
        <strain evidence="3 4">DSM 26718</strain>
    </source>
</reference>
<dbReference type="NCBIfam" id="TIGR02226">
    <property type="entry name" value="two_anch"/>
    <property type="match status" value="1"/>
</dbReference>
<evidence type="ECO:0000313" key="4">
    <source>
        <dbReference type="Proteomes" id="UP000532746"/>
    </source>
</evidence>
<evidence type="ECO:0000313" key="3">
    <source>
        <dbReference type="EMBL" id="MBB6060176.1"/>
    </source>
</evidence>
<comment type="caution">
    <text evidence="3">The sequence shown here is derived from an EMBL/GenBank/DDBJ whole genome shotgun (WGS) entry which is preliminary data.</text>
</comment>
<dbReference type="Proteomes" id="UP000532746">
    <property type="component" value="Unassembled WGS sequence"/>
</dbReference>
<dbReference type="RefSeq" id="WP_183405218.1">
    <property type="nucleotide sequence ID" value="NZ_JACHGG010000004.1"/>
</dbReference>
<keyword evidence="1" id="KW-1133">Transmembrane helix</keyword>
<feature type="transmembrane region" description="Helical" evidence="1">
    <location>
        <begin position="60"/>
        <end position="78"/>
    </location>
</feature>
<proteinExistence type="predicted"/>
<dbReference type="Pfam" id="PF07584">
    <property type="entry name" value="BatA"/>
    <property type="match status" value="1"/>
</dbReference>
<gene>
    <name evidence="3" type="ORF">HNQ93_003042</name>
</gene>
<protein>
    <recommendedName>
        <fullName evidence="2">Aerotolerance regulator N-terminal domain-containing protein</fullName>
    </recommendedName>
</protein>